<proteinExistence type="inferred from homology"/>
<dbReference type="EMBL" id="JAIVFP010000001">
    <property type="protein sequence ID" value="MCI4682913.1"/>
    <property type="molecule type" value="Genomic_DNA"/>
</dbReference>
<dbReference type="Pfam" id="PF12704">
    <property type="entry name" value="MacB_PCD"/>
    <property type="match status" value="1"/>
</dbReference>
<comment type="caution">
    <text evidence="11">The sequence shown here is derived from an EMBL/GenBank/DDBJ whole genome shotgun (WGS) entry which is preliminary data.</text>
</comment>
<evidence type="ECO:0000256" key="1">
    <source>
        <dbReference type="ARBA" id="ARBA00004651"/>
    </source>
</evidence>
<dbReference type="RefSeq" id="WP_243066894.1">
    <property type="nucleotide sequence ID" value="NZ_JAIVFK010000010.1"/>
</dbReference>
<feature type="transmembrane region" description="Helical" evidence="8">
    <location>
        <begin position="294"/>
        <end position="317"/>
    </location>
</feature>
<keyword evidence="3" id="KW-0813">Transport</keyword>
<feature type="transmembrane region" description="Helical" evidence="8">
    <location>
        <begin position="338"/>
        <end position="365"/>
    </location>
</feature>
<dbReference type="Pfam" id="PF02687">
    <property type="entry name" value="FtsX"/>
    <property type="match status" value="1"/>
</dbReference>
<dbReference type="PANTHER" id="PTHR30489:SF0">
    <property type="entry name" value="LIPOPROTEIN-RELEASING SYSTEM TRANSMEMBRANE PROTEIN LOLE"/>
    <property type="match status" value="1"/>
</dbReference>
<organism evidence="11 12">
    <name type="scientific">Candidatus Rhodoblastus alkanivorans</name>
    <dbReference type="NCBI Taxonomy" id="2954117"/>
    <lineage>
        <taxon>Bacteria</taxon>
        <taxon>Pseudomonadati</taxon>
        <taxon>Pseudomonadota</taxon>
        <taxon>Alphaproteobacteria</taxon>
        <taxon>Hyphomicrobiales</taxon>
        <taxon>Rhodoblastaceae</taxon>
        <taxon>Rhodoblastus</taxon>
    </lineage>
</organism>
<keyword evidence="5 8" id="KW-0812">Transmembrane</keyword>
<dbReference type="PANTHER" id="PTHR30489">
    <property type="entry name" value="LIPOPROTEIN-RELEASING SYSTEM TRANSMEMBRANE PROTEIN LOLE"/>
    <property type="match status" value="1"/>
</dbReference>
<evidence type="ECO:0000256" key="8">
    <source>
        <dbReference type="SAM" id="Phobius"/>
    </source>
</evidence>
<evidence type="ECO:0000256" key="3">
    <source>
        <dbReference type="ARBA" id="ARBA00022448"/>
    </source>
</evidence>
<reference evidence="11" key="1">
    <citation type="journal article" date="2022" name="ISME J.">
        <title>Identification of active gaseous-alkane degraders at natural gas seeps.</title>
        <authorList>
            <person name="Farhan Ul Haque M."/>
            <person name="Hernandez M."/>
            <person name="Crombie A.T."/>
            <person name="Murrell J.C."/>
        </authorList>
    </citation>
    <scope>NUCLEOTIDE SEQUENCE</scope>
    <source>
        <strain evidence="11">PC2</strain>
    </source>
</reference>
<protein>
    <submittedName>
        <fullName evidence="11">Lipoprotein-releasing ABC transporter permease subunit</fullName>
    </submittedName>
</protein>
<feature type="transmembrane region" description="Helical" evidence="8">
    <location>
        <begin position="402"/>
        <end position="419"/>
    </location>
</feature>
<evidence type="ECO:0000259" key="10">
    <source>
        <dbReference type="Pfam" id="PF12704"/>
    </source>
</evidence>
<keyword evidence="7 8" id="KW-0472">Membrane</keyword>
<keyword evidence="11" id="KW-0449">Lipoprotein</keyword>
<dbReference type="InterPro" id="IPR011925">
    <property type="entry name" value="LolCE_TM"/>
</dbReference>
<dbReference type="InterPro" id="IPR051447">
    <property type="entry name" value="Lipoprotein-release_system"/>
</dbReference>
<feature type="domain" description="ABC3 transporter permease C-terminal" evidence="9">
    <location>
        <begin position="296"/>
        <end position="429"/>
    </location>
</feature>
<dbReference type="Proteomes" id="UP001139104">
    <property type="component" value="Unassembled WGS sequence"/>
</dbReference>
<evidence type="ECO:0000256" key="5">
    <source>
        <dbReference type="ARBA" id="ARBA00022692"/>
    </source>
</evidence>
<dbReference type="InterPro" id="IPR025857">
    <property type="entry name" value="MacB_PCD"/>
</dbReference>
<gene>
    <name evidence="11" type="ORF">K2U94_09075</name>
</gene>
<comment type="subcellular location">
    <subcellularLocation>
        <location evidence="1">Cell membrane</location>
        <topology evidence="1">Multi-pass membrane protein</topology>
    </subcellularLocation>
</comment>
<evidence type="ECO:0000313" key="11">
    <source>
        <dbReference type="EMBL" id="MCI4682913.1"/>
    </source>
</evidence>
<evidence type="ECO:0000256" key="4">
    <source>
        <dbReference type="ARBA" id="ARBA00022475"/>
    </source>
</evidence>
<keyword evidence="12" id="KW-1185">Reference proteome</keyword>
<accession>A0ABS9Z5J9</accession>
<keyword evidence="4" id="KW-1003">Cell membrane</keyword>
<name>A0ABS9Z5J9_9HYPH</name>
<dbReference type="NCBIfam" id="TIGR02212">
    <property type="entry name" value="lolCE"/>
    <property type="match status" value="1"/>
</dbReference>
<keyword evidence="6 8" id="KW-1133">Transmembrane helix</keyword>
<evidence type="ECO:0000256" key="7">
    <source>
        <dbReference type="ARBA" id="ARBA00023136"/>
    </source>
</evidence>
<evidence type="ECO:0000256" key="2">
    <source>
        <dbReference type="ARBA" id="ARBA00005236"/>
    </source>
</evidence>
<evidence type="ECO:0000313" key="12">
    <source>
        <dbReference type="Proteomes" id="UP001139104"/>
    </source>
</evidence>
<evidence type="ECO:0000259" key="9">
    <source>
        <dbReference type="Pfam" id="PF02687"/>
    </source>
</evidence>
<feature type="transmembrane region" description="Helical" evidence="8">
    <location>
        <begin position="43"/>
        <end position="70"/>
    </location>
</feature>
<sequence>MIHFTRFFARFGAAAAEGSGAAPFGAYERMLALRYMRSRRNRWLPSAIAGLSVTGITVGVMSLIVVMSVMNGMRDEMISKLIGVNGHIFIQPIDTPLTDYREVTAQLRKIPGITFAFPMVENAAGISSPQQQTGALVRGVTEADLKRLPGIVGNVRQGTLDHFDDKVGVVIGEKLAETLGVQVGDKVSILTAKGAQTPFGVTPRLKAYPVKAIYQSGLYDFDQLIVFMPLAEAQAFFNRPDEANIIEGFVAHPDKVDAVRERIVQAITRPIMLTDWRQRYKSFFDVLKVESDSIFLILAIIVAVASLLIVQGLILLVKDKGRDIAILRTMGATRGSILRVFILTGLSIGATGAILGTALGVPLALQLENIRTFVNRTFNLNLFPADIYHLSQLPSSLDLHEVGGIAVLTLCLSFLATLYPSWRAARLDPVEALRHE</sequence>
<comment type="similarity">
    <text evidence="2">Belongs to the ABC-4 integral membrane protein family. LolC/E subfamily.</text>
</comment>
<evidence type="ECO:0000256" key="6">
    <source>
        <dbReference type="ARBA" id="ARBA00022989"/>
    </source>
</evidence>
<feature type="domain" description="MacB-like periplasmic core" evidence="10">
    <location>
        <begin position="50"/>
        <end position="265"/>
    </location>
</feature>
<dbReference type="InterPro" id="IPR003838">
    <property type="entry name" value="ABC3_permease_C"/>
</dbReference>